<accession>A0ACB9G741</accession>
<reference evidence="2" key="1">
    <citation type="journal article" date="2022" name="Mol. Ecol. Resour.">
        <title>The genomes of chicory, endive, great burdock and yacon provide insights into Asteraceae palaeo-polyploidization history and plant inulin production.</title>
        <authorList>
            <person name="Fan W."/>
            <person name="Wang S."/>
            <person name="Wang H."/>
            <person name="Wang A."/>
            <person name="Jiang F."/>
            <person name="Liu H."/>
            <person name="Zhao H."/>
            <person name="Xu D."/>
            <person name="Zhang Y."/>
        </authorList>
    </citation>
    <scope>NUCLEOTIDE SEQUENCE [LARGE SCALE GENOMIC DNA]</scope>
    <source>
        <strain evidence="2">cv. Punajuju</strain>
    </source>
</reference>
<evidence type="ECO:0000313" key="1">
    <source>
        <dbReference type="EMBL" id="KAI3779242.1"/>
    </source>
</evidence>
<protein>
    <submittedName>
        <fullName evidence="1">Uncharacterized protein</fullName>
    </submittedName>
</protein>
<sequence length="191" mass="21527">MPNLLGFPICRLRIDEARSANALGPREDTGDIGGESVGVEQWGNTELKLETNRKILWRSANLLRADSEHRRTTRGDSSESTHGDSSARCGAVQECGRRSRFYGGTGRHPYTAQYGSETDEASTRTHRVRTHICRLSHTNLYGTQNKDSRNIETYVDHDVEPSRRDECTDSQSSHVTSHVYTSCNAKMYFIM</sequence>
<keyword evidence="2" id="KW-1185">Reference proteome</keyword>
<dbReference type="Proteomes" id="UP001055811">
    <property type="component" value="Linkage Group LG02"/>
</dbReference>
<name>A0ACB9G741_CICIN</name>
<reference evidence="1 2" key="2">
    <citation type="journal article" date="2022" name="Mol. Ecol. Resour.">
        <title>The genomes of chicory, endive, great burdock and yacon provide insights into Asteraceae paleo-polyploidization history and plant inulin production.</title>
        <authorList>
            <person name="Fan W."/>
            <person name="Wang S."/>
            <person name="Wang H."/>
            <person name="Wang A."/>
            <person name="Jiang F."/>
            <person name="Liu H."/>
            <person name="Zhao H."/>
            <person name="Xu D."/>
            <person name="Zhang Y."/>
        </authorList>
    </citation>
    <scope>NUCLEOTIDE SEQUENCE [LARGE SCALE GENOMIC DNA]</scope>
    <source>
        <strain evidence="2">cv. Punajuju</strain>
        <tissue evidence="1">Leaves</tissue>
    </source>
</reference>
<gene>
    <name evidence="1" type="ORF">L2E82_08866</name>
</gene>
<comment type="caution">
    <text evidence="1">The sequence shown here is derived from an EMBL/GenBank/DDBJ whole genome shotgun (WGS) entry which is preliminary data.</text>
</comment>
<proteinExistence type="predicted"/>
<organism evidence="1 2">
    <name type="scientific">Cichorium intybus</name>
    <name type="common">Chicory</name>
    <dbReference type="NCBI Taxonomy" id="13427"/>
    <lineage>
        <taxon>Eukaryota</taxon>
        <taxon>Viridiplantae</taxon>
        <taxon>Streptophyta</taxon>
        <taxon>Embryophyta</taxon>
        <taxon>Tracheophyta</taxon>
        <taxon>Spermatophyta</taxon>
        <taxon>Magnoliopsida</taxon>
        <taxon>eudicotyledons</taxon>
        <taxon>Gunneridae</taxon>
        <taxon>Pentapetalae</taxon>
        <taxon>asterids</taxon>
        <taxon>campanulids</taxon>
        <taxon>Asterales</taxon>
        <taxon>Asteraceae</taxon>
        <taxon>Cichorioideae</taxon>
        <taxon>Cichorieae</taxon>
        <taxon>Cichoriinae</taxon>
        <taxon>Cichorium</taxon>
    </lineage>
</organism>
<evidence type="ECO:0000313" key="2">
    <source>
        <dbReference type="Proteomes" id="UP001055811"/>
    </source>
</evidence>
<dbReference type="EMBL" id="CM042010">
    <property type="protein sequence ID" value="KAI3779242.1"/>
    <property type="molecule type" value="Genomic_DNA"/>
</dbReference>